<dbReference type="EMBL" id="JOKZ01001442">
    <property type="protein sequence ID" value="KKO96403.1"/>
    <property type="molecule type" value="Genomic_DNA"/>
</dbReference>
<gene>
    <name evidence="1" type="ORF">THAR02_11496</name>
</gene>
<evidence type="ECO:0000313" key="2">
    <source>
        <dbReference type="Proteomes" id="UP000034112"/>
    </source>
</evidence>
<comment type="caution">
    <text evidence="1">The sequence shown here is derived from an EMBL/GenBank/DDBJ whole genome shotgun (WGS) entry which is preliminary data.</text>
</comment>
<reference evidence="2" key="1">
    <citation type="journal article" date="2015" name="Genome Announc.">
        <title>Draft whole-genome sequence of the biocontrol agent Trichoderma harzianum T6776.</title>
        <authorList>
            <person name="Baroncelli R."/>
            <person name="Piaggeschi G."/>
            <person name="Fiorini L."/>
            <person name="Bertolini E."/>
            <person name="Zapparata A."/>
            <person name="Pe M.E."/>
            <person name="Sarrocco S."/>
            <person name="Vannacci G."/>
        </authorList>
    </citation>
    <scope>NUCLEOTIDE SEQUENCE [LARGE SCALE GENOMIC DNA]</scope>
    <source>
        <strain evidence="2">T6776</strain>
    </source>
</reference>
<protein>
    <submittedName>
        <fullName evidence="1">Uncharacterized protein</fullName>
    </submittedName>
</protein>
<dbReference type="AlphaFoldDB" id="A0A0F9ZTI5"/>
<organism evidence="1 2">
    <name type="scientific">Trichoderma harzianum</name>
    <name type="common">Hypocrea lixii</name>
    <dbReference type="NCBI Taxonomy" id="5544"/>
    <lineage>
        <taxon>Eukaryota</taxon>
        <taxon>Fungi</taxon>
        <taxon>Dikarya</taxon>
        <taxon>Ascomycota</taxon>
        <taxon>Pezizomycotina</taxon>
        <taxon>Sordariomycetes</taxon>
        <taxon>Hypocreomycetidae</taxon>
        <taxon>Hypocreales</taxon>
        <taxon>Hypocreaceae</taxon>
        <taxon>Trichoderma</taxon>
    </lineage>
</organism>
<accession>A0A0F9ZTI5</accession>
<proteinExistence type="predicted"/>
<evidence type="ECO:0000313" key="1">
    <source>
        <dbReference type="EMBL" id="KKO96403.1"/>
    </source>
</evidence>
<name>A0A0F9ZTI5_TRIHA</name>
<dbReference type="Proteomes" id="UP000034112">
    <property type="component" value="Unassembled WGS sequence"/>
</dbReference>
<sequence>MKPGDLSKEYVELRQVGIEAVIVAAKEGTLGPNLIVPFHEDFMCNLGSIAGGIESNTTYDCTTLMDVFIRLVLALKSTKTKIWLFDQNFRRNVDAVILDKEQTSGGEASRIIRVGQKQYVEVESLDIEPNSDEGTEGMSACDFLDQFSSYKASKGIDIGVFVSK</sequence>